<keyword evidence="7" id="KW-1185">Reference proteome</keyword>
<accession>A0A9E7GYE8</accession>
<proteinExistence type="predicted"/>
<sequence length="427" mass="48884">LWFDGAMDVPESDCGFVKESDLLFHCNQCDKELVRKIAQLLLPGLATACVDNTTGLFKSPASVAVVMRKEMVDYLRQTSQMYFTEAVGQGDDIANMVEEFSDEPTEIISGFVDDFASSKRNLFSHVSAWLSSESREDKIDDFVQEMETNVFWSTDRREAIAEILIRNVDLKRAFHCSTKFDSAQQFAEHETQCSFRILGCTNKGCKTKFSAIHAEKHNSECPFKVIPCEQKCSERIVRHDMDRHCITICPMKLVNCPFYQVGCHSAFPQCNLEKHCSECLRSHLLYVLQVLHKQEASVEELRRRVQLLEKVNFVSQIAVLLLLFIFTSKFSYSSELSEAVDVRSLTLVIKEQEAKMKKLERDLSNVRDNQKLAKNPWLSVAHTEYERMGGMFFVSVLFSKVNDADLVNDVRFGYKVNDYKAVTVDGW</sequence>
<evidence type="ECO:0000256" key="2">
    <source>
        <dbReference type="ARBA" id="ARBA00022771"/>
    </source>
</evidence>
<dbReference type="GO" id="GO:0008270">
    <property type="term" value="F:zinc ion binding"/>
    <property type="evidence" value="ECO:0007669"/>
    <property type="project" value="UniProtKB-KW"/>
</dbReference>
<organism evidence="6 7">
    <name type="scientific">Musa troglodytarum</name>
    <name type="common">fe'i banana</name>
    <dbReference type="NCBI Taxonomy" id="320322"/>
    <lineage>
        <taxon>Eukaryota</taxon>
        <taxon>Viridiplantae</taxon>
        <taxon>Streptophyta</taxon>
        <taxon>Embryophyta</taxon>
        <taxon>Tracheophyta</taxon>
        <taxon>Spermatophyta</taxon>
        <taxon>Magnoliopsida</taxon>
        <taxon>Liliopsida</taxon>
        <taxon>Zingiberales</taxon>
        <taxon>Musaceae</taxon>
        <taxon>Musa</taxon>
    </lineage>
</organism>
<dbReference type="Pfam" id="PF02176">
    <property type="entry name" value="zf-TRAF"/>
    <property type="match status" value="1"/>
</dbReference>
<dbReference type="PANTHER" id="PTHR10131">
    <property type="entry name" value="TNF RECEPTOR ASSOCIATED FACTOR"/>
    <property type="match status" value="1"/>
</dbReference>
<keyword evidence="1" id="KW-0479">Metal-binding</keyword>
<gene>
    <name evidence="6" type="ORF">MUK42_16425</name>
</gene>
<keyword evidence="3" id="KW-0862">Zinc</keyword>
<evidence type="ECO:0000256" key="3">
    <source>
        <dbReference type="ARBA" id="ARBA00022833"/>
    </source>
</evidence>
<dbReference type="InterPro" id="IPR013083">
    <property type="entry name" value="Znf_RING/FYVE/PHD"/>
</dbReference>
<evidence type="ECO:0000313" key="7">
    <source>
        <dbReference type="Proteomes" id="UP001055439"/>
    </source>
</evidence>
<dbReference type="Gene3D" id="3.30.40.10">
    <property type="entry name" value="Zinc/RING finger domain, C3HC4 (zinc finger)"/>
    <property type="match status" value="1"/>
</dbReference>
<keyword evidence="4" id="KW-0175">Coiled coil</keyword>
<feature type="domain" description="TRAF-type" evidence="5">
    <location>
        <begin position="217"/>
        <end position="275"/>
    </location>
</feature>
<dbReference type="PANTHER" id="PTHR10131:SF162">
    <property type="entry name" value="(WILD MALAYSIAN BANANA) HYPOTHETICAL PROTEIN"/>
    <property type="match status" value="1"/>
</dbReference>
<keyword evidence="2" id="KW-0863">Zinc-finger</keyword>
<feature type="non-terminal residue" evidence="6">
    <location>
        <position position="1"/>
    </location>
</feature>
<name>A0A9E7GYE8_9LILI</name>
<evidence type="ECO:0000256" key="1">
    <source>
        <dbReference type="ARBA" id="ARBA00022723"/>
    </source>
</evidence>
<dbReference type="OrthoDB" id="6270329at2759"/>
<feature type="coiled-coil region" evidence="4">
    <location>
        <begin position="342"/>
        <end position="369"/>
    </location>
</feature>
<reference evidence="6" key="1">
    <citation type="submission" date="2022-05" db="EMBL/GenBank/DDBJ databases">
        <title>The Musa troglodytarum L. genome provides insights into the mechanism of non-climacteric behaviour and enrichment of carotenoids.</title>
        <authorList>
            <person name="Wang J."/>
        </authorList>
    </citation>
    <scope>NUCLEOTIDE SEQUENCE</scope>
    <source>
        <tissue evidence="6">Leaf</tissue>
    </source>
</reference>
<dbReference type="InterPro" id="IPR001293">
    <property type="entry name" value="Znf_TRAF"/>
</dbReference>
<dbReference type="Proteomes" id="UP001055439">
    <property type="component" value="Chromosome 8"/>
</dbReference>
<evidence type="ECO:0000256" key="4">
    <source>
        <dbReference type="SAM" id="Coils"/>
    </source>
</evidence>
<evidence type="ECO:0000313" key="6">
    <source>
        <dbReference type="EMBL" id="URE24056.1"/>
    </source>
</evidence>
<evidence type="ECO:0000259" key="5">
    <source>
        <dbReference type="Pfam" id="PF02176"/>
    </source>
</evidence>
<protein>
    <submittedName>
        <fullName evidence="6">RWP-RK domain</fullName>
    </submittedName>
</protein>
<dbReference type="EMBL" id="CP097510">
    <property type="protein sequence ID" value="URE24056.1"/>
    <property type="molecule type" value="Genomic_DNA"/>
</dbReference>
<dbReference type="AlphaFoldDB" id="A0A9E7GYE8"/>